<evidence type="ECO:0000313" key="3">
    <source>
        <dbReference type="Proteomes" id="UP000231919"/>
    </source>
</evidence>
<evidence type="ECO:0000313" key="4">
    <source>
        <dbReference type="Proteomes" id="UP000276407"/>
    </source>
</evidence>
<keyword evidence="3" id="KW-1185">Reference proteome</keyword>
<name>A0A2M9XT37_9LEPT</name>
<reference evidence="1 4" key="2">
    <citation type="submission" date="2018-11" db="EMBL/GenBank/DDBJ databases">
        <title>Complete genome sequence of Leptospira kmetyi isolate LS 001/16 from soil sample associated with a leptospirosis patient in Kelantan.</title>
        <authorList>
            <person name="Muhammad Yusoff F."/>
            <person name="Muhammad Yusoff S."/>
            <person name="Ahmad M.N."/>
            <person name="Yusof N.Y."/>
            <person name="Aziah I."/>
        </authorList>
    </citation>
    <scope>NUCLEOTIDE SEQUENCE [LARGE SCALE GENOMIC DNA]</scope>
    <source>
        <strain evidence="1 4">LS 001/16</strain>
    </source>
</reference>
<sequence>MYETNIELLGQLIQEKRKPYAILSLIQDTVDSMRTDVEEVSVSEKFYEACQKISEALIQIDSEIPE</sequence>
<protein>
    <recommendedName>
        <fullName evidence="5">Histidine kinase</fullName>
    </recommendedName>
</protein>
<accession>A0A2M9XT37</accession>
<evidence type="ECO:0008006" key="5">
    <source>
        <dbReference type="Google" id="ProtNLM"/>
    </source>
</evidence>
<dbReference type="EMBL" id="NPDP01000009">
    <property type="protein sequence ID" value="PJZ30606.1"/>
    <property type="molecule type" value="Genomic_DNA"/>
</dbReference>
<evidence type="ECO:0000313" key="2">
    <source>
        <dbReference type="EMBL" id="PJZ30606.1"/>
    </source>
</evidence>
<dbReference type="EMBL" id="CP033614">
    <property type="protein sequence ID" value="AYV54546.1"/>
    <property type="molecule type" value="Genomic_DNA"/>
</dbReference>
<dbReference type="KEGG" id="lkm:EFP84_02825"/>
<dbReference type="Proteomes" id="UP000231919">
    <property type="component" value="Unassembled WGS sequence"/>
</dbReference>
<dbReference type="OrthoDB" id="331642at2"/>
<dbReference type="RefSeq" id="WP_010574614.1">
    <property type="nucleotide sequence ID" value="NZ_CP033614.1"/>
</dbReference>
<gene>
    <name evidence="2" type="ORF">CH378_06970</name>
    <name evidence="1" type="ORF">EFP84_02825</name>
</gene>
<dbReference type="Proteomes" id="UP000276407">
    <property type="component" value="Chromosome 1"/>
</dbReference>
<organism evidence="1 4">
    <name type="scientific">Leptospira kmetyi</name>
    <dbReference type="NCBI Taxonomy" id="408139"/>
    <lineage>
        <taxon>Bacteria</taxon>
        <taxon>Pseudomonadati</taxon>
        <taxon>Spirochaetota</taxon>
        <taxon>Spirochaetia</taxon>
        <taxon>Leptospirales</taxon>
        <taxon>Leptospiraceae</taxon>
        <taxon>Leptospira</taxon>
    </lineage>
</organism>
<reference evidence="2 3" key="1">
    <citation type="submission" date="2017-07" db="EMBL/GenBank/DDBJ databases">
        <title>Leptospira spp. isolated from tropical soils.</title>
        <authorList>
            <person name="Thibeaux R."/>
            <person name="Iraola G."/>
            <person name="Ferres I."/>
            <person name="Bierque E."/>
            <person name="Girault D."/>
            <person name="Soupe-Gilbert M.-E."/>
            <person name="Picardeau M."/>
            <person name="Goarant C."/>
        </authorList>
    </citation>
    <scope>NUCLEOTIDE SEQUENCE [LARGE SCALE GENOMIC DNA]</scope>
    <source>
        <strain evidence="2 3">JW2-C-B1</strain>
    </source>
</reference>
<proteinExistence type="predicted"/>
<evidence type="ECO:0000313" key="1">
    <source>
        <dbReference type="EMBL" id="AYV54546.1"/>
    </source>
</evidence>
<dbReference type="AlphaFoldDB" id="A0A2M9XT37"/>